<evidence type="ECO:0000256" key="12">
    <source>
        <dbReference type="SAM" id="Phobius"/>
    </source>
</evidence>
<dbReference type="VEuPathDB" id="VectorBase:CSON015008"/>
<evidence type="ECO:0000256" key="5">
    <source>
        <dbReference type="ARBA" id="ARBA00022692"/>
    </source>
</evidence>
<evidence type="ECO:0000256" key="7">
    <source>
        <dbReference type="ARBA" id="ARBA00022989"/>
    </source>
</evidence>
<feature type="transmembrane region" description="Helical" evidence="12">
    <location>
        <begin position="409"/>
        <end position="429"/>
    </location>
</feature>
<evidence type="ECO:0000256" key="3">
    <source>
        <dbReference type="ARBA" id="ARBA00022448"/>
    </source>
</evidence>
<keyword evidence="8" id="KW-0406">Ion transport</keyword>
<organism evidence="13">
    <name type="scientific">Culicoides sonorensis</name>
    <name type="common">Biting midge</name>
    <dbReference type="NCBI Taxonomy" id="179676"/>
    <lineage>
        <taxon>Eukaryota</taxon>
        <taxon>Metazoa</taxon>
        <taxon>Ecdysozoa</taxon>
        <taxon>Arthropoda</taxon>
        <taxon>Hexapoda</taxon>
        <taxon>Insecta</taxon>
        <taxon>Pterygota</taxon>
        <taxon>Neoptera</taxon>
        <taxon>Endopterygota</taxon>
        <taxon>Diptera</taxon>
        <taxon>Nematocera</taxon>
        <taxon>Chironomoidea</taxon>
        <taxon>Ceratopogonidae</taxon>
        <taxon>Ceratopogoninae</taxon>
        <taxon>Culicoides</taxon>
        <taxon>Monoculicoides</taxon>
    </lineage>
</organism>
<evidence type="ECO:0000256" key="4">
    <source>
        <dbReference type="ARBA" id="ARBA00022475"/>
    </source>
</evidence>
<accession>A0A336MGQ2</accession>
<keyword evidence="10" id="KW-0407">Ion channel</keyword>
<dbReference type="PANTHER" id="PTHR21522:SF30">
    <property type="entry name" value="GH01206P"/>
    <property type="match status" value="1"/>
</dbReference>
<dbReference type="Pfam" id="PF03189">
    <property type="entry name" value="Otopetrin"/>
    <property type="match status" value="2"/>
</dbReference>
<feature type="transmembrane region" description="Helical" evidence="12">
    <location>
        <begin position="357"/>
        <end position="378"/>
    </location>
</feature>
<name>A0A336MGQ2_CULSO</name>
<keyword evidence="9 12" id="KW-0472">Membrane</keyword>
<feature type="transmembrane region" description="Helical" evidence="12">
    <location>
        <begin position="441"/>
        <end position="466"/>
    </location>
</feature>
<evidence type="ECO:0000256" key="8">
    <source>
        <dbReference type="ARBA" id="ARBA00023065"/>
    </source>
</evidence>
<dbReference type="PANTHER" id="PTHR21522">
    <property type="entry name" value="PROTON CHANNEL OTOP"/>
    <property type="match status" value="1"/>
</dbReference>
<feature type="transmembrane region" description="Helical" evidence="12">
    <location>
        <begin position="328"/>
        <end position="345"/>
    </location>
</feature>
<feature type="transmembrane region" description="Helical" evidence="12">
    <location>
        <begin position="478"/>
        <end position="497"/>
    </location>
</feature>
<evidence type="ECO:0000256" key="1">
    <source>
        <dbReference type="ARBA" id="ARBA00004651"/>
    </source>
</evidence>
<sequence>MESDNINQCQNNELERSESPQVPLKRILKNSHVQINTYANVREFQIDKNDYENEVRQENEKDVSLRGGDSIKQVEKYKNKEISRDTLTSTSSKIYAKLLVIFGIVFPITNMLSTDRISSDVYCGFYVYLYLGSVGFIIYVDCLRYGAILFGIGTIIYSGFELGSHIEEGFQHIVAGISPLLRILVALAQMQFIFLNSSEFDMGLHTIICRFGLMHCLATNICEWLFIIFKETEEAFHRIEHNSSNEDVGTMEVITEDSGPFLFPCTVEYSLICATIMYEMWKRIDSIQSIVNARKSSTIYFQHRMENQNHNKSHVNYQTRLKKNQNKLVPCALIFALTIIIISIYKKFQSTTDDGSFSFSIMAIFVIILLCSSLIIIFKAFYDTHPMGQNTHLHSNLIEKDKLKFDSTLLLASVYGAFTFHLFSLFGSIFELQDHSSNMEILGIIMDVLSIIEISMQTVFILHVTWKKDHDGAEKGKIIISYLLILNVAMWIINVAVTNKHDFRKEHENHFTIKGWITIVQMTLPSAIFYRFHSAICLYEILKLVYGKDQH</sequence>
<dbReference type="InterPro" id="IPR004878">
    <property type="entry name" value="Otopetrin"/>
</dbReference>
<evidence type="ECO:0000256" key="9">
    <source>
        <dbReference type="ARBA" id="ARBA00023136"/>
    </source>
</evidence>
<keyword evidence="3" id="KW-0813">Transport</keyword>
<keyword evidence="5 12" id="KW-0812">Transmembrane</keyword>
<evidence type="ECO:0000256" key="11">
    <source>
        <dbReference type="SAM" id="MobiDB-lite"/>
    </source>
</evidence>
<feature type="transmembrane region" description="Helical" evidence="12">
    <location>
        <begin position="172"/>
        <end position="195"/>
    </location>
</feature>
<comment type="subcellular location">
    <subcellularLocation>
        <location evidence="1">Cell membrane</location>
        <topology evidence="1">Multi-pass membrane protein</topology>
    </subcellularLocation>
</comment>
<dbReference type="GO" id="GO:0015252">
    <property type="term" value="F:proton channel activity"/>
    <property type="evidence" value="ECO:0007669"/>
    <property type="project" value="InterPro"/>
</dbReference>
<dbReference type="GO" id="GO:0005886">
    <property type="term" value="C:plasma membrane"/>
    <property type="evidence" value="ECO:0007669"/>
    <property type="project" value="UniProtKB-SubCell"/>
</dbReference>
<proteinExistence type="inferred from homology"/>
<evidence type="ECO:0000256" key="6">
    <source>
        <dbReference type="ARBA" id="ARBA00022781"/>
    </source>
</evidence>
<feature type="compositionally biased region" description="Polar residues" evidence="11">
    <location>
        <begin position="1"/>
        <end position="12"/>
    </location>
</feature>
<dbReference type="EMBL" id="UFQT01000917">
    <property type="protein sequence ID" value="SSX27983.1"/>
    <property type="molecule type" value="Genomic_DNA"/>
</dbReference>
<evidence type="ECO:0000256" key="10">
    <source>
        <dbReference type="ARBA" id="ARBA00023303"/>
    </source>
</evidence>
<feature type="region of interest" description="Disordered" evidence="11">
    <location>
        <begin position="1"/>
        <end position="20"/>
    </location>
</feature>
<feature type="transmembrane region" description="Helical" evidence="12">
    <location>
        <begin position="94"/>
        <end position="113"/>
    </location>
</feature>
<protein>
    <submittedName>
        <fullName evidence="13">CSON015008 protein</fullName>
    </submittedName>
</protein>
<keyword evidence="4" id="KW-1003">Cell membrane</keyword>
<reference evidence="13" key="1">
    <citation type="submission" date="2018-07" db="EMBL/GenBank/DDBJ databases">
        <authorList>
            <person name="Quirk P.G."/>
            <person name="Krulwich T.A."/>
        </authorList>
    </citation>
    <scope>NUCLEOTIDE SEQUENCE</scope>
</reference>
<gene>
    <name evidence="13" type="primary">CSON015008</name>
</gene>
<dbReference type="OMA" id="HFIVCNS"/>
<comment type="similarity">
    <text evidence="2">Belongs to the otopetrin family.</text>
</comment>
<feature type="transmembrane region" description="Helical" evidence="12">
    <location>
        <begin position="528"/>
        <end position="546"/>
    </location>
</feature>
<keyword evidence="6" id="KW-0375">Hydrogen ion transport</keyword>
<keyword evidence="7 12" id="KW-1133">Transmembrane helix</keyword>
<feature type="transmembrane region" description="Helical" evidence="12">
    <location>
        <begin position="119"/>
        <end position="140"/>
    </location>
</feature>
<evidence type="ECO:0000313" key="13">
    <source>
        <dbReference type="EMBL" id="SSX27983.1"/>
    </source>
</evidence>
<evidence type="ECO:0000256" key="2">
    <source>
        <dbReference type="ARBA" id="ARBA00006513"/>
    </source>
</evidence>
<dbReference type="AlphaFoldDB" id="A0A336MGQ2"/>
<feature type="transmembrane region" description="Helical" evidence="12">
    <location>
        <begin position="147"/>
        <end position="166"/>
    </location>
</feature>